<comment type="caution">
    <text evidence="1">The sequence shown here is derived from an EMBL/GenBank/DDBJ whole genome shotgun (WGS) entry which is preliminary data.</text>
</comment>
<evidence type="ECO:0000313" key="2">
    <source>
        <dbReference type="Proteomes" id="UP000836387"/>
    </source>
</evidence>
<name>A0ACA9TEV1_BIOOC</name>
<gene>
    <name evidence="1" type="ORF">CRV2_00007834</name>
</gene>
<keyword evidence="2" id="KW-1185">Reference proteome</keyword>
<reference evidence="1" key="2">
    <citation type="submission" date="2021-10" db="EMBL/GenBank/DDBJ databases">
        <authorList>
            <person name="Piombo E."/>
        </authorList>
    </citation>
    <scope>NUCLEOTIDE SEQUENCE</scope>
</reference>
<reference evidence="1" key="1">
    <citation type="submission" date="2020-04" db="EMBL/GenBank/DDBJ databases">
        <authorList>
            <person name="Broberg M."/>
        </authorList>
    </citation>
    <scope>NUCLEOTIDE SEQUENCE</scope>
</reference>
<accession>A0ACA9TEV1</accession>
<organism evidence="1 2">
    <name type="scientific">Clonostachys rosea f. rosea IK726</name>
    <dbReference type="NCBI Taxonomy" id="1349383"/>
    <lineage>
        <taxon>Eukaryota</taxon>
        <taxon>Fungi</taxon>
        <taxon>Dikarya</taxon>
        <taxon>Ascomycota</taxon>
        <taxon>Pezizomycotina</taxon>
        <taxon>Sordariomycetes</taxon>
        <taxon>Hypocreomycetidae</taxon>
        <taxon>Hypocreales</taxon>
        <taxon>Bionectriaceae</taxon>
        <taxon>Clonostachys</taxon>
    </lineage>
</organism>
<dbReference type="Proteomes" id="UP000836387">
    <property type="component" value="Unassembled WGS sequence"/>
</dbReference>
<dbReference type="EMBL" id="CADEHS020000003">
    <property type="protein sequence ID" value="CAG9939397.1"/>
    <property type="molecule type" value="Genomic_DNA"/>
</dbReference>
<evidence type="ECO:0000313" key="1">
    <source>
        <dbReference type="EMBL" id="CAG9939397.1"/>
    </source>
</evidence>
<sequence>MVSLLKNRSTVTTSPKIRCLHGLDKDKDASVDAGPRQKTSRKGEIKIRKDPIQEGNGIAQQMMAAFRENLPIAFNVQLLECDSLLTLPLLNVLSQVLYSFRHGDLTYRDLRQQLMETLETATEHTVFKSAIRHLIICVGLCLREELNSEGKAVEYKHQLGALLKKQGLSNRTCLAALGGLSATDFRFRSLNRASKETATRALEMAALEMANTLKPYENRATLWVLNPGRFISWLFNGRPRLWSMRWPPPGIVDIQHQLYPGTETATGQCNAKSAEMNIPEMDLGITDEMTSSRFLIGNGHGGQSDGFDCCLTTPEHLGAPAAFGTFNPEEQTYQQTSTVDHQFSLYQTFSCQHPDIGHSMIEEGLFTGFYMDDVFHNPSRFSYPS</sequence>
<proteinExistence type="predicted"/>
<protein>
    <submittedName>
        <fullName evidence="1">Uncharacterized protein</fullName>
    </submittedName>
</protein>